<comment type="caution">
    <text evidence="1">The sequence shown here is derived from an EMBL/GenBank/DDBJ whole genome shotgun (WGS) entry which is preliminary data.</text>
</comment>
<organism evidence="1 2">
    <name type="scientific">Tenacibaculum vairaonense</name>
    <dbReference type="NCBI Taxonomy" id="3137860"/>
    <lineage>
        <taxon>Bacteria</taxon>
        <taxon>Pseudomonadati</taxon>
        <taxon>Bacteroidota</taxon>
        <taxon>Flavobacteriia</taxon>
        <taxon>Flavobacteriales</taxon>
        <taxon>Flavobacteriaceae</taxon>
        <taxon>Tenacibaculum</taxon>
    </lineage>
</organism>
<keyword evidence="2" id="KW-1185">Reference proteome</keyword>
<accession>A0ABM9PLR8</accession>
<reference evidence="1 2" key="1">
    <citation type="submission" date="2024-05" db="EMBL/GenBank/DDBJ databases">
        <authorList>
            <person name="Duchaud E."/>
        </authorList>
    </citation>
    <scope>NUCLEOTIDE SEQUENCE [LARGE SCALE GENOMIC DNA]</scope>
    <source>
        <strain evidence="1">Ena-SAMPLE-TAB-13-05-2024-13:56:06:370-140305</strain>
    </source>
</reference>
<dbReference type="EMBL" id="CAXJRC010000019">
    <property type="protein sequence ID" value="CAL2106646.1"/>
    <property type="molecule type" value="Genomic_DNA"/>
</dbReference>
<dbReference type="Proteomes" id="UP001497602">
    <property type="component" value="Unassembled WGS sequence"/>
</dbReference>
<name>A0ABM9PLR8_9FLAO</name>
<dbReference type="RefSeq" id="WP_348738385.1">
    <property type="nucleotide sequence ID" value="NZ_CAXJRC010000019.1"/>
</dbReference>
<sequence length="1088" mass="127613">MNHTNRRLKSNQRRSVPSIHKNGELAVFYNLAYNRTSNFIKTIQRKDKAQEFTEIRYIFFPKHSESGKQKEKIDWNDLNHKINGLTDRTYSELKVFFWNTVKGNNIRFVTPEEIKEINHILLLLLRLRDYHSHYWHEETAIYPSNTARNVLDRTYKIALASYQPKINFAIDVLHYDTCWNAKKPEKLSNLGIDFFLSFFLTRGQMELYMKSRQYLNRGGYSKPPTQQGKSANPESYLYDANGKLKKRKDGTFRSSEDIIDLEKSKFIASFYAQRDASESAGYWLGKHSLFEVDALQYHLLQLRNYLGTLPQYLHHQLSETTATQTVCRTSRKPTTLLAASIAYLTEDVSGLSWRVHTDDMIQKKVSHAVENEAEKTEEEIQKIPAMYYTQNATYTQKLGITKVLADRLQHDTETVTKTEVQVHQELYEKADRIMIRIEVAPNKFMHISIGYQNLKHWGALIAMSKTDETITALQHFATAFMEWLCYLNKPSKKHFFINNSYLKHFKGIQNTDGTCKHSSLLPKILLQLQNENLSEAKAMETLRTRIQQKLERIINPENEGHFAAIVAMYNTAAYATGYFKKKEQEDLLREINSINNRIKAKKATEVDLAKKSILERKWKGKTNTTVRHEKMLLIYKAIEWILGKQGKFTSVAAKKQFAKYCYLLDDQRWKKENKALIADWLNVACTAKLNPKKHENDFFENYQAKVLTILDEAHSFDACFKRITQLAIDKYKDELEKKLPTYEKYVNLIGLARRLHIANPSNDILSNKNEESKHPNRRAEILAPFLRKEKDTVHGYIHLPHDFFLITPETKEDLKFQFKKMPDTVNILENLKLQWQNLSKQPNYQYYFADFKATNAKIKAARNEQNTRVLHNLKAQRKQIKQLYENLYTDTVLTLLQGRLLQNDARLPLGWKEHHVKSIRSNAKTIEKTIEGVTVSFPVKQLKSHDFYNINRIEAIVKRLKKEQPDRDEYEYKYIKTALQLHWKESIAFVSQLLTFEKENKKKYTDKEDTSLAQMAYVSFKEYETNLGKCFKKIEKLRNKALHADVLPPELSYTELTNTLLGLKKQPKKQRHSYNNTYFLNPKQKIKT</sequence>
<protein>
    <submittedName>
        <fullName evidence="1">Uncharacterized protein</fullName>
    </submittedName>
</protein>
<evidence type="ECO:0000313" key="2">
    <source>
        <dbReference type="Proteomes" id="UP001497602"/>
    </source>
</evidence>
<gene>
    <name evidence="1" type="ORF">T190115A13A_270003</name>
</gene>
<evidence type="ECO:0000313" key="1">
    <source>
        <dbReference type="EMBL" id="CAL2106646.1"/>
    </source>
</evidence>
<proteinExistence type="predicted"/>